<accession>A0A818VJR0</accession>
<evidence type="ECO:0000259" key="2">
    <source>
        <dbReference type="Pfam" id="PF01179"/>
    </source>
</evidence>
<dbReference type="PROSITE" id="PS01165">
    <property type="entry name" value="COPPER_AMINE_OXID_2"/>
    <property type="match status" value="1"/>
</dbReference>
<name>A0A818VJR0_9BILA</name>
<comment type="caution">
    <text evidence="3">The sequence shown here is derived from an EMBL/GenBank/DDBJ whole genome shotgun (WGS) entry which is preliminary data.</text>
</comment>
<keyword evidence="1" id="KW-0479">Metal-binding</keyword>
<evidence type="ECO:0000256" key="1">
    <source>
        <dbReference type="RuleBase" id="RU000672"/>
    </source>
</evidence>
<feature type="non-terminal residue" evidence="3">
    <location>
        <position position="1"/>
    </location>
</feature>
<sequence>YTFGINHIVRSEDWPVMPVEVVGFRLQPSGFFAGSPAIDVPPPVSKC</sequence>
<dbReference type="AlphaFoldDB" id="A0A818VJR0"/>
<dbReference type="GO" id="GO:0009308">
    <property type="term" value="P:amine metabolic process"/>
    <property type="evidence" value="ECO:0007669"/>
    <property type="project" value="UniProtKB-UniRule"/>
</dbReference>
<evidence type="ECO:0000313" key="3">
    <source>
        <dbReference type="EMBL" id="CAF3710070.1"/>
    </source>
</evidence>
<organism evidence="3 4">
    <name type="scientific">Rotaria sordida</name>
    <dbReference type="NCBI Taxonomy" id="392033"/>
    <lineage>
        <taxon>Eukaryota</taxon>
        <taxon>Metazoa</taxon>
        <taxon>Spiralia</taxon>
        <taxon>Gnathifera</taxon>
        <taxon>Rotifera</taxon>
        <taxon>Eurotatoria</taxon>
        <taxon>Bdelloidea</taxon>
        <taxon>Philodinida</taxon>
        <taxon>Philodinidae</taxon>
        <taxon>Rotaria</taxon>
    </lineage>
</organism>
<keyword evidence="1" id="KW-0560">Oxidoreductase</keyword>
<dbReference type="EC" id="1.4.3.-" evidence="1"/>
<dbReference type="PANTHER" id="PTHR10638">
    <property type="entry name" value="COPPER AMINE OXIDASE"/>
    <property type="match status" value="1"/>
</dbReference>
<feature type="domain" description="Copper amine oxidase catalytic" evidence="2">
    <location>
        <begin position="1"/>
        <end position="38"/>
    </location>
</feature>
<keyword evidence="1" id="KW-0801">TPQ</keyword>
<dbReference type="EMBL" id="CAJOBD010000715">
    <property type="protein sequence ID" value="CAF3710070.1"/>
    <property type="molecule type" value="Genomic_DNA"/>
</dbReference>
<dbReference type="InterPro" id="IPR000269">
    <property type="entry name" value="Cu_amine_oxidase"/>
</dbReference>
<comment type="similarity">
    <text evidence="1">Belongs to the copper/topaquinone oxidase family.</text>
</comment>
<reference evidence="3" key="1">
    <citation type="submission" date="2021-02" db="EMBL/GenBank/DDBJ databases">
        <authorList>
            <person name="Nowell W R."/>
        </authorList>
    </citation>
    <scope>NUCLEOTIDE SEQUENCE</scope>
</reference>
<comment type="PTM">
    <text evidence="1">Topaquinone (TPQ) is generated by copper-dependent autoxidation of a specific tyrosyl residue.</text>
</comment>
<comment type="cofactor">
    <cofactor evidence="1">
        <name>Cu cation</name>
        <dbReference type="ChEBI" id="CHEBI:23378"/>
    </cofactor>
    <text evidence="1">Contains 1 topaquinone per subunit.</text>
</comment>
<dbReference type="Pfam" id="PF01179">
    <property type="entry name" value="Cu_amine_oxid"/>
    <property type="match status" value="1"/>
</dbReference>
<keyword evidence="1" id="KW-0186">Copper</keyword>
<dbReference type="InterPro" id="IPR049947">
    <property type="entry name" value="Cu_Am_Ox_Cu-bd"/>
</dbReference>
<dbReference type="Gene3D" id="2.70.98.20">
    <property type="entry name" value="Copper amine oxidase, catalytic domain"/>
    <property type="match status" value="1"/>
</dbReference>
<dbReference type="InterPro" id="IPR036460">
    <property type="entry name" value="Cu_amine_oxidase_C_sf"/>
</dbReference>
<dbReference type="GO" id="GO:0008131">
    <property type="term" value="F:primary methylamine oxidase activity"/>
    <property type="evidence" value="ECO:0007669"/>
    <property type="project" value="InterPro"/>
</dbReference>
<dbReference type="PANTHER" id="PTHR10638:SF41">
    <property type="entry name" value="AMINE OXIDASE"/>
    <property type="match status" value="1"/>
</dbReference>
<dbReference type="GO" id="GO:0005507">
    <property type="term" value="F:copper ion binding"/>
    <property type="evidence" value="ECO:0007669"/>
    <property type="project" value="InterPro"/>
</dbReference>
<dbReference type="SUPFAM" id="SSF49998">
    <property type="entry name" value="Amine oxidase catalytic domain"/>
    <property type="match status" value="1"/>
</dbReference>
<gene>
    <name evidence="3" type="ORF">JBS370_LOCUS10090</name>
</gene>
<dbReference type="GO" id="GO:0048038">
    <property type="term" value="F:quinone binding"/>
    <property type="evidence" value="ECO:0007669"/>
    <property type="project" value="InterPro"/>
</dbReference>
<evidence type="ECO:0000313" key="4">
    <source>
        <dbReference type="Proteomes" id="UP000663836"/>
    </source>
</evidence>
<dbReference type="InterPro" id="IPR015798">
    <property type="entry name" value="Cu_amine_oxidase_C"/>
</dbReference>
<protein>
    <recommendedName>
        <fullName evidence="1">Amine oxidase</fullName>
        <ecNumber evidence="1">1.4.3.-</ecNumber>
    </recommendedName>
</protein>
<proteinExistence type="inferred from homology"/>
<dbReference type="Proteomes" id="UP000663836">
    <property type="component" value="Unassembled WGS sequence"/>
</dbReference>